<reference evidence="2 5" key="2">
    <citation type="submission" date="2016-08" db="EMBL/GenBank/DDBJ databases">
        <title>Evolution of the type three secretion system and type three effector repertoires in Xanthomonas.</title>
        <authorList>
            <person name="Merda D."/>
            <person name="Briand M."/>
            <person name="Bosis E."/>
            <person name="Rousseau C."/>
            <person name="Portier P."/>
            <person name="Jacques M.-A."/>
            <person name="Fischer-Le Saux M."/>
        </authorList>
    </citation>
    <scope>NUCLEOTIDE SEQUENCE [LARGE SCALE GENOMIC DNA]</scope>
    <source>
        <strain evidence="2 5">CFBP1976</strain>
    </source>
</reference>
<organism evidence="3 4">
    <name type="scientific">Xanthomonas bromi</name>
    <dbReference type="NCBI Taxonomy" id="56449"/>
    <lineage>
        <taxon>Bacteria</taxon>
        <taxon>Pseudomonadati</taxon>
        <taxon>Pseudomonadota</taxon>
        <taxon>Gammaproteobacteria</taxon>
        <taxon>Lysobacterales</taxon>
        <taxon>Lysobacteraceae</taxon>
        <taxon>Xanthomonas</taxon>
    </lineage>
</organism>
<dbReference type="STRING" id="56449.XBLMG947_1484"/>
<keyword evidence="5" id="KW-1185">Reference proteome</keyword>
<dbReference type="PANTHER" id="PTHR48079">
    <property type="entry name" value="PROTEIN YEEZ"/>
    <property type="match status" value="1"/>
</dbReference>
<evidence type="ECO:0000313" key="2">
    <source>
        <dbReference type="EMBL" id="PPV05880.1"/>
    </source>
</evidence>
<dbReference type="InterPro" id="IPR001509">
    <property type="entry name" value="Epimerase_deHydtase"/>
</dbReference>
<evidence type="ECO:0000313" key="3">
    <source>
        <dbReference type="EMBL" id="SBV50702.1"/>
    </source>
</evidence>
<dbReference type="EMBL" id="MDCE01000022">
    <property type="protein sequence ID" value="PPV05880.1"/>
    <property type="molecule type" value="Genomic_DNA"/>
</dbReference>
<dbReference type="AlphaFoldDB" id="A0A1C3NJW1"/>
<dbReference type="RefSeq" id="WP_065467374.1">
    <property type="nucleotide sequence ID" value="NZ_FLTX01000021.1"/>
</dbReference>
<dbReference type="SUPFAM" id="SSF51735">
    <property type="entry name" value="NAD(P)-binding Rossmann-fold domains"/>
    <property type="match status" value="1"/>
</dbReference>
<dbReference type="GO" id="GO:0004029">
    <property type="term" value="F:aldehyde dehydrogenase (NAD+) activity"/>
    <property type="evidence" value="ECO:0007669"/>
    <property type="project" value="TreeGrafter"/>
</dbReference>
<dbReference type="CDD" id="cd05262">
    <property type="entry name" value="SDR_a7"/>
    <property type="match status" value="1"/>
</dbReference>
<evidence type="ECO:0000313" key="5">
    <source>
        <dbReference type="Proteomes" id="UP000239710"/>
    </source>
</evidence>
<dbReference type="GO" id="GO:0005737">
    <property type="term" value="C:cytoplasm"/>
    <property type="evidence" value="ECO:0007669"/>
    <property type="project" value="TreeGrafter"/>
</dbReference>
<sequence length="295" mass="30681">MRIFVTGATGFIGTAVVADLLHAGHHVIGLARSDTAAATLVAAGAQVQRGTLEDLDTLRQGAAQADAVIHTAFNHDFSQFVANCEADRRVIDALGSALVGSQRPLVITSTTGTANAIAGEPALETNKIASSSALPRAASEEAAGSLLQRGVNVSVVRLAQVHDQIKQGLVSNLIELARATGRSAFVGDGSNRWPATHLLDAARLYRLAAEAGTAGSNYHAVAEQGVPLREIAEAIGRGLDVPVAALPLEQAQAHFGWLARFATHDLPASGAQTQQRLGWHPIGPSLLADLALMRD</sequence>
<accession>A0A1C3NJW1</accession>
<dbReference type="Proteomes" id="UP000239710">
    <property type="component" value="Unassembled WGS sequence"/>
</dbReference>
<dbReference type="InterPro" id="IPR036291">
    <property type="entry name" value="NAD(P)-bd_dom_sf"/>
</dbReference>
<name>A0A1C3NJW1_9XANT</name>
<feature type="domain" description="NAD-dependent epimerase/dehydratase" evidence="1">
    <location>
        <begin position="3"/>
        <end position="218"/>
    </location>
</feature>
<gene>
    <name evidence="3" type="ORF">XBLMG947_1484</name>
    <name evidence="2" type="ORF">XbrCFBP1976_14775</name>
</gene>
<proteinExistence type="predicted"/>
<dbReference type="Gene3D" id="3.40.50.720">
    <property type="entry name" value="NAD(P)-binding Rossmann-like Domain"/>
    <property type="match status" value="1"/>
</dbReference>
<evidence type="ECO:0000259" key="1">
    <source>
        <dbReference type="Pfam" id="PF01370"/>
    </source>
</evidence>
<dbReference type="Proteomes" id="UP000092503">
    <property type="component" value="Unassembled WGS sequence"/>
</dbReference>
<dbReference type="EMBL" id="FLTX01000021">
    <property type="protein sequence ID" value="SBV50702.1"/>
    <property type="molecule type" value="Genomic_DNA"/>
</dbReference>
<dbReference type="OrthoDB" id="9787292at2"/>
<reference evidence="3 4" key="1">
    <citation type="submission" date="2016-06" db="EMBL/GenBank/DDBJ databases">
        <authorList>
            <person name="Kjaerup R.B."/>
            <person name="Dalgaard T.S."/>
            <person name="Juul-Madsen H.R."/>
        </authorList>
    </citation>
    <scope>NUCLEOTIDE SEQUENCE [LARGE SCALE GENOMIC DNA]</scope>
    <source>
        <strain evidence="3">LMG947</strain>
    </source>
</reference>
<dbReference type="Pfam" id="PF01370">
    <property type="entry name" value="Epimerase"/>
    <property type="match status" value="1"/>
</dbReference>
<dbReference type="InterPro" id="IPR051783">
    <property type="entry name" value="NAD(P)-dependent_oxidoreduct"/>
</dbReference>
<dbReference type="PANTHER" id="PTHR48079:SF6">
    <property type="entry name" value="NAD(P)-BINDING DOMAIN-CONTAINING PROTEIN-RELATED"/>
    <property type="match status" value="1"/>
</dbReference>
<protein>
    <submittedName>
        <fullName evidence="3">NAD(P)H steroid dehydrogenase</fullName>
    </submittedName>
    <submittedName>
        <fullName evidence="2">NAD-dependent dehydratase</fullName>
    </submittedName>
</protein>
<evidence type="ECO:0000313" key="4">
    <source>
        <dbReference type="Proteomes" id="UP000092503"/>
    </source>
</evidence>